<name>A0ABD3P6T1_9STRA</name>
<evidence type="ECO:0000313" key="2">
    <source>
        <dbReference type="EMBL" id="KAL3783688.1"/>
    </source>
</evidence>
<keyword evidence="3" id="KW-1185">Reference proteome</keyword>
<evidence type="ECO:0000256" key="1">
    <source>
        <dbReference type="SAM" id="MobiDB-lite"/>
    </source>
</evidence>
<evidence type="ECO:0008006" key="4">
    <source>
        <dbReference type="Google" id="ProtNLM"/>
    </source>
</evidence>
<protein>
    <recommendedName>
        <fullName evidence="4">DNA replication regulator Sld3 C-terminal domain-containing protein</fullName>
    </recommendedName>
</protein>
<evidence type="ECO:0000313" key="3">
    <source>
        <dbReference type="Proteomes" id="UP001516023"/>
    </source>
</evidence>
<sequence>MTTASSILLTTPLKTLKLIEATILLNLNNKKMTKRPNSSDSTAMISLDEWNLWVRSHEWSASATTLQMDSRERTSKHAVVPFPTTEWMTTLSNFAMSFSEEERLLFDLLLVSSNDYHAFATEDGSEQISLYPLYRLVVNNHKLYLEVLSSSSSSPSSAKDGAAVKSRMEVLGERYHQCGTFLRLLHTATDSNSHDNGNDSKEKAQCVQWCNHALKLAQMIHDYKINVTKPSQRSAPNKRNDSASSFVHSIVTNKGTFTDSVHEAHAHSNPDEPTQKLSLEERIRARAKLRELHNEKHKAKSTASQSGILHNNNHEKKRALLELADALRYFSQRRGVSSRSPHGGTALERLQSRVVNNGPSVGNRGVERAVTARLSITDFLQDARLCWNGILRNSTGSGSAKGGGSAASGTGMSSSSSSVVHVDLGRVLFHLRLNMTYDSTTDGNKSAAEAVDAMMVSDRRQMEKYLLNLLQELTTIVPNWISVSRIPATFSSSSTSSIKRKDPTFSSSYGTYANGAENTKSIITRDSLIVIRNDTVDYNTDVRAKLGGRTVSRPDTASNGSRKRTIEGDRKEQQQAITTKLRGKNHPFGPSVVTDAIVPTSFRQRYGKVIESACVKAATQKKK</sequence>
<gene>
    <name evidence="2" type="ORF">HJC23_000097</name>
</gene>
<comment type="caution">
    <text evidence="2">The sequence shown here is derived from an EMBL/GenBank/DDBJ whole genome shotgun (WGS) entry which is preliminary data.</text>
</comment>
<proteinExistence type="predicted"/>
<feature type="region of interest" description="Disordered" evidence="1">
    <location>
        <begin position="335"/>
        <end position="359"/>
    </location>
</feature>
<dbReference type="Proteomes" id="UP001516023">
    <property type="component" value="Unassembled WGS sequence"/>
</dbReference>
<accession>A0ABD3P6T1</accession>
<dbReference type="AlphaFoldDB" id="A0ABD3P6T1"/>
<feature type="region of interest" description="Disordered" evidence="1">
    <location>
        <begin position="396"/>
        <end position="415"/>
    </location>
</feature>
<organism evidence="2 3">
    <name type="scientific">Cyclotella cryptica</name>
    <dbReference type="NCBI Taxonomy" id="29204"/>
    <lineage>
        <taxon>Eukaryota</taxon>
        <taxon>Sar</taxon>
        <taxon>Stramenopiles</taxon>
        <taxon>Ochrophyta</taxon>
        <taxon>Bacillariophyta</taxon>
        <taxon>Coscinodiscophyceae</taxon>
        <taxon>Thalassiosirophycidae</taxon>
        <taxon>Stephanodiscales</taxon>
        <taxon>Stephanodiscaceae</taxon>
        <taxon>Cyclotella</taxon>
    </lineage>
</organism>
<reference evidence="2 3" key="1">
    <citation type="journal article" date="2020" name="G3 (Bethesda)">
        <title>Improved Reference Genome for Cyclotella cryptica CCMP332, a Model for Cell Wall Morphogenesis, Salinity Adaptation, and Lipid Production in Diatoms (Bacillariophyta).</title>
        <authorList>
            <person name="Roberts W.R."/>
            <person name="Downey K.M."/>
            <person name="Ruck E.C."/>
            <person name="Traller J.C."/>
            <person name="Alverson A.J."/>
        </authorList>
    </citation>
    <scope>NUCLEOTIDE SEQUENCE [LARGE SCALE GENOMIC DNA]</scope>
    <source>
        <strain evidence="2 3">CCMP332</strain>
    </source>
</reference>
<dbReference type="EMBL" id="JABMIG020000253">
    <property type="protein sequence ID" value="KAL3783688.1"/>
    <property type="molecule type" value="Genomic_DNA"/>
</dbReference>
<feature type="region of interest" description="Disordered" evidence="1">
    <location>
        <begin position="549"/>
        <end position="571"/>
    </location>
</feature>